<keyword evidence="3" id="KW-1185">Reference proteome</keyword>
<accession>A0A401VWJ3</accession>
<dbReference type="EMBL" id="BHZD01000001">
    <property type="protein sequence ID" value="GCD41435.1"/>
    <property type="molecule type" value="Genomic_DNA"/>
</dbReference>
<sequence length="75" mass="8063">MGDMSKNRPERERRAQRAAQENAPAAPDRSAGEAAGVGESYVSQEDGRWVSHVGKPEAGKHRKGPGPVPRTDTPE</sequence>
<feature type="compositionally biased region" description="Basic and acidic residues" evidence="1">
    <location>
        <begin position="45"/>
        <end position="59"/>
    </location>
</feature>
<comment type="caution">
    <text evidence="2">The sequence shown here is derived from an EMBL/GenBank/DDBJ whole genome shotgun (WGS) entry which is preliminary data.</text>
</comment>
<dbReference type="Proteomes" id="UP000286746">
    <property type="component" value="Unassembled WGS sequence"/>
</dbReference>
<proteinExistence type="predicted"/>
<name>A0A401VWJ3_STREY</name>
<gene>
    <name evidence="2" type="ORF">GKJPGBOP_01090</name>
</gene>
<organism evidence="2 3">
    <name type="scientific">Streptomyces paromomycinus</name>
    <name type="common">Streptomyces rimosus subsp. paromomycinus</name>
    <dbReference type="NCBI Taxonomy" id="92743"/>
    <lineage>
        <taxon>Bacteria</taxon>
        <taxon>Bacillati</taxon>
        <taxon>Actinomycetota</taxon>
        <taxon>Actinomycetes</taxon>
        <taxon>Kitasatosporales</taxon>
        <taxon>Streptomycetaceae</taxon>
        <taxon>Streptomyces</taxon>
    </lineage>
</organism>
<protein>
    <submittedName>
        <fullName evidence="2">Uncharacterized protein</fullName>
    </submittedName>
</protein>
<dbReference type="AlphaFoldDB" id="A0A401VWJ3"/>
<evidence type="ECO:0000313" key="3">
    <source>
        <dbReference type="Proteomes" id="UP000286746"/>
    </source>
</evidence>
<evidence type="ECO:0000313" key="2">
    <source>
        <dbReference type="EMBL" id="GCD41435.1"/>
    </source>
</evidence>
<evidence type="ECO:0000256" key="1">
    <source>
        <dbReference type="SAM" id="MobiDB-lite"/>
    </source>
</evidence>
<reference evidence="2 3" key="1">
    <citation type="submission" date="2018-11" db="EMBL/GenBank/DDBJ databases">
        <title>Whole genome sequence of Streptomyces paromomycinus NBRC 15454(T).</title>
        <authorList>
            <person name="Komaki H."/>
            <person name="Tamura T."/>
        </authorList>
    </citation>
    <scope>NUCLEOTIDE SEQUENCE [LARGE SCALE GENOMIC DNA]</scope>
    <source>
        <strain evidence="2 3">NBRC 15454</strain>
    </source>
</reference>
<feature type="region of interest" description="Disordered" evidence="1">
    <location>
        <begin position="1"/>
        <end position="75"/>
    </location>
</feature>
<feature type="compositionally biased region" description="Low complexity" evidence="1">
    <location>
        <begin position="17"/>
        <end position="27"/>
    </location>
</feature>
<feature type="compositionally biased region" description="Basic and acidic residues" evidence="1">
    <location>
        <begin position="1"/>
        <end position="15"/>
    </location>
</feature>